<dbReference type="Pfam" id="PF23536">
    <property type="entry name" value="TraK_C"/>
    <property type="match status" value="1"/>
</dbReference>
<evidence type="ECO:0000256" key="4">
    <source>
        <dbReference type="SAM" id="Coils"/>
    </source>
</evidence>
<dbReference type="EMBL" id="JRES01000579">
    <property type="protein sequence ID" value="KNC30053.1"/>
    <property type="molecule type" value="Genomic_DNA"/>
</dbReference>
<feature type="coiled-coil region" evidence="4">
    <location>
        <begin position="830"/>
        <end position="871"/>
    </location>
</feature>
<dbReference type="Proteomes" id="UP000037069">
    <property type="component" value="Unassembled WGS sequence"/>
</dbReference>
<dbReference type="InterPro" id="IPR008876">
    <property type="entry name" value="TraY"/>
</dbReference>
<feature type="transmembrane region" description="Helical" evidence="5">
    <location>
        <begin position="312"/>
        <end position="332"/>
    </location>
</feature>
<dbReference type="InterPro" id="IPR009838">
    <property type="entry name" value="T4SS_TraL"/>
</dbReference>
<reference evidence="8 9" key="1">
    <citation type="journal article" date="2015" name="Nat. Commun.">
        <title>Lucilia cuprina genome unlocks parasitic fly biology to underpin future interventions.</title>
        <authorList>
            <person name="Anstead C.A."/>
            <person name="Korhonen P.K."/>
            <person name="Young N.D."/>
            <person name="Hall R.S."/>
            <person name="Jex A.R."/>
            <person name="Murali S.C."/>
            <person name="Hughes D.S."/>
            <person name="Lee S.F."/>
            <person name="Perry T."/>
            <person name="Stroehlein A.J."/>
            <person name="Ansell B.R."/>
            <person name="Breugelmans B."/>
            <person name="Hofmann A."/>
            <person name="Qu J."/>
            <person name="Dugan S."/>
            <person name="Lee S.L."/>
            <person name="Chao H."/>
            <person name="Dinh H."/>
            <person name="Han Y."/>
            <person name="Doddapaneni H.V."/>
            <person name="Worley K.C."/>
            <person name="Muzny D.M."/>
            <person name="Ioannidis P."/>
            <person name="Waterhouse R.M."/>
            <person name="Zdobnov E.M."/>
            <person name="James P.J."/>
            <person name="Bagnall N.H."/>
            <person name="Kotze A.C."/>
            <person name="Gibbs R.A."/>
            <person name="Richards S."/>
            <person name="Batterham P."/>
            <person name="Gasser R.B."/>
        </authorList>
    </citation>
    <scope>NUCLEOTIDE SEQUENCE [LARGE SCALE GENOMIC DNA]</scope>
    <source>
        <strain evidence="8 9">LS</strain>
        <tissue evidence="8">Full body</tissue>
    </source>
</reference>
<keyword evidence="5" id="KW-0472">Membrane</keyword>
<feature type="transmembrane region" description="Helical" evidence="5">
    <location>
        <begin position="767"/>
        <end position="788"/>
    </location>
</feature>
<keyword evidence="5" id="KW-0812">Transmembrane</keyword>
<dbReference type="InterPro" id="IPR010563">
    <property type="entry name" value="TraK_N"/>
</dbReference>
<dbReference type="Pfam" id="PF05309">
    <property type="entry name" value="TraE"/>
    <property type="match status" value="1"/>
</dbReference>
<proteinExistence type="predicted"/>
<dbReference type="Pfam" id="PF05509">
    <property type="entry name" value="TraY"/>
    <property type="match status" value="1"/>
</dbReference>
<keyword evidence="4" id="KW-0175">Coiled coil</keyword>
<dbReference type="Pfam" id="PF06586">
    <property type="entry name" value="TraK_N"/>
    <property type="match status" value="1"/>
</dbReference>
<keyword evidence="3" id="KW-0238">DNA-binding</keyword>
<feature type="domain" description="TraK N-terminal" evidence="6">
    <location>
        <begin position="550"/>
        <end position="643"/>
    </location>
</feature>
<keyword evidence="2" id="KW-0963">Cytoplasm</keyword>
<dbReference type="GO" id="GO:0003677">
    <property type="term" value="F:DNA binding"/>
    <property type="evidence" value="ECO:0007669"/>
    <property type="project" value="UniProtKB-KW"/>
</dbReference>
<evidence type="ECO:0000256" key="5">
    <source>
        <dbReference type="SAM" id="Phobius"/>
    </source>
</evidence>
<feature type="non-terminal residue" evidence="8">
    <location>
        <position position="1219"/>
    </location>
</feature>
<feature type="transmembrane region" description="Helical" evidence="5">
    <location>
        <begin position="289"/>
        <end position="306"/>
    </location>
</feature>
<dbReference type="InterPro" id="IPR055397">
    <property type="entry name" value="TraK_C"/>
</dbReference>
<dbReference type="InterPro" id="IPR005498">
    <property type="entry name" value="T4SS_VirB10/TraB/TrbI"/>
</dbReference>
<keyword evidence="5" id="KW-1133">Transmembrane helix</keyword>
<feature type="domain" description="TraK C-terminal" evidence="7">
    <location>
        <begin position="654"/>
        <end position="756"/>
    </location>
</feature>
<comment type="subcellular location">
    <subcellularLocation>
        <location evidence="1">Cytoplasm</location>
    </subcellularLocation>
</comment>
<evidence type="ECO:0000313" key="9">
    <source>
        <dbReference type="Proteomes" id="UP000037069"/>
    </source>
</evidence>
<evidence type="ECO:0000259" key="6">
    <source>
        <dbReference type="Pfam" id="PF06586"/>
    </source>
</evidence>
<protein>
    <recommendedName>
        <fullName evidence="10">Conjugal transfer protein TraB</fullName>
    </recommendedName>
</protein>
<feature type="transmembrane region" description="Helical" evidence="5">
    <location>
        <begin position="522"/>
        <end position="544"/>
    </location>
</feature>
<dbReference type="AlphaFoldDB" id="A0A0L0CC97"/>
<evidence type="ECO:0008006" key="10">
    <source>
        <dbReference type="Google" id="ProtNLM"/>
    </source>
</evidence>
<evidence type="ECO:0000256" key="3">
    <source>
        <dbReference type="ARBA" id="ARBA00023125"/>
    </source>
</evidence>
<dbReference type="Pfam" id="PF03743">
    <property type="entry name" value="TrbI"/>
    <property type="match status" value="1"/>
</dbReference>
<dbReference type="Pfam" id="PF07178">
    <property type="entry name" value="TraL"/>
    <property type="match status" value="1"/>
</dbReference>
<feature type="transmembrane region" description="Helical" evidence="5">
    <location>
        <begin position="353"/>
        <end position="379"/>
    </location>
</feature>
<evidence type="ECO:0000259" key="7">
    <source>
        <dbReference type="Pfam" id="PF23536"/>
    </source>
</evidence>
<dbReference type="InterPro" id="IPR007973">
    <property type="entry name" value="Pilus_assembly_TraE"/>
</dbReference>
<evidence type="ECO:0000313" key="8">
    <source>
        <dbReference type="EMBL" id="KNC30053.1"/>
    </source>
</evidence>
<gene>
    <name evidence="8" type="ORF">FF38_11456</name>
</gene>
<feature type="transmembrane region" description="Helical" evidence="5">
    <location>
        <begin position="199"/>
        <end position="216"/>
    </location>
</feature>
<feature type="non-terminal residue" evidence="8">
    <location>
        <position position="1"/>
    </location>
</feature>
<feature type="transmembrane region" description="Helical" evidence="5">
    <location>
        <begin position="67"/>
        <end position="89"/>
    </location>
</feature>
<dbReference type="NCBIfam" id="TIGR02762">
    <property type="entry name" value="TraL_TIGR"/>
    <property type="match status" value="1"/>
</dbReference>
<accession>A0A0L0CC97</accession>
<organism evidence="8 9">
    <name type="scientific">Lucilia cuprina</name>
    <name type="common">Green bottle fly</name>
    <name type="synonym">Australian sheep blowfly</name>
    <dbReference type="NCBI Taxonomy" id="7375"/>
    <lineage>
        <taxon>Eukaryota</taxon>
        <taxon>Metazoa</taxon>
        <taxon>Ecdysozoa</taxon>
        <taxon>Arthropoda</taxon>
        <taxon>Hexapoda</taxon>
        <taxon>Insecta</taxon>
        <taxon>Pterygota</taxon>
        <taxon>Neoptera</taxon>
        <taxon>Endopterygota</taxon>
        <taxon>Diptera</taxon>
        <taxon>Brachycera</taxon>
        <taxon>Muscomorpha</taxon>
        <taxon>Oestroidea</taxon>
        <taxon>Calliphoridae</taxon>
        <taxon>Luciliinae</taxon>
        <taxon>Lucilia</taxon>
    </lineage>
</organism>
<sequence length="1219" mass="132304">AETNRLLTESAKKAKRSKKVEAVLRISEHLRTVESIEGHYQANGFALPKKGDVHTGAVAWPFTREFIAFYFFIVLALFIDGIRGAYYSINYSLSADKEIKRAKGSMKNTVAIHGHKMSEISVGNAPSVVTKKAGVFARAKASIKRSVAVLNTKTARTVFRCVGMPLAVFLASRGVAQADDLMTAGRKDAEETFGEGSTMMYYIMLAEVVLVFLLYLRNHNPATFLFIPVFFVVTTVIFAILDSRAGDERAKRFIFPQTLTEQSRVIGMPTDELTALALPLCWGIWDKQYATGVLLGVLLWLALRHFKKGRGTAWLVNACYWFLPAFCFKGLYKRLPDSAFRLWLNAAKSAHKFTSLVFIILVCLLGGSITGNILSWSAITELINDRQETYIPMFFDTPFTLSRNRADANYLEQTAQSLLFLRYNVSPETVQANHQALLRFFEKSERPLMMPILAEEAKLVMDNNVTSAFYLSGMEVYPSDGIVDITGTLQTWIGNKKALPEHKTLRLKLKYYKGLTTIENSVWVALMLALGLSGAASAAPTALLPTQIPVSPDSQVRVAFSNSEPNLLVVPGDRIVSIESAQGMLIGGNQKGVEGHLGGSVVLMTTQTKPFTFYVRTAGGLTVSVVAVPEKRDGHVLQLVSNQPAKSPTAKRWEQSLPYPRLLTHIHKALLNGEPPEGFLAAPVTPLPALPLPVGLRYQADQMWNGGELRVYKLSVTNTTARSLTMTERLFHGAGVRSVLVFPYSETVLPGATATVWLTVSNERKQVVVFLMVALGACSIGAVAWYFGSPSKPKSASSTPKPVPNMTGVVSSSFDKNVGRAAMADLQNTATLVDKKMKSIDARIERLEKENKAYREKIEQQDKDLTALQEQLTEVGGELIHGSAQRDIGGEGSMPSPTPMPVGTPLPAPNGQASQPLIPPPTAFYPAGQPYMAGQSQVTINPALKQGLSSMTIEYEADKPKVTLPSLPYIPSGSFAKAMVIEGADANASVTGNSNPSPMQFRLTGVLIMPNDEEYDLSGCAVTAGAYGDISSERVLVRTDRLSCKIKGHTIDMPVKGHVSFMGKNGIKGEPVIRNGKLVGYAFAGGFIDALGSGISQVGSSTVGIGASSTTSFGDVARGGLGGGVQQSGKMVSEYLIKRAEQYHPVIPVGAGVDITVVFQEGFQLEFIEQMRQKKKQKGIKETSQAAVNQSVEQGLTVSKQALQQITMGDALPANTYPQ</sequence>
<feature type="transmembrane region" description="Helical" evidence="5">
    <location>
        <begin position="222"/>
        <end position="241"/>
    </location>
</feature>
<evidence type="ECO:0000256" key="2">
    <source>
        <dbReference type="ARBA" id="ARBA00022490"/>
    </source>
</evidence>
<dbReference type="GO" id="GO:0019867">
    <property type="term" value="C:outer membrane"/>
    <property type="evidence" value="ECO:0007669"/>
    <property type="project" value="InterPro"/>
</dbReference>
<evidence type="ECO:0000256" key="1">
    <source>
        <dbReference type="ARBA" id="ARBA00004496"/>
    </source>
</evidence>
<dbReference type="GO" id="GO:0005737">
    <property type="term" value="C:cytoplasm"/>
    <property type="evidence" value="ECO:0007669"/>
    <property type="project" value="UniProtKB-SubCell"/>
</dbReference>
<keyword evidence="9" id="KW-1185">Reference proteome</keyword>
<name>A0A0L0CC97_LUCCU</name>
<comment type="caution">
    <text evidence="8">The sequence shown here is derived from an EMBL/GenBank/DDBJ whole genome shotgun (WGS) entry which is preliminary data.</text>
</comment>
<dbReference type="CDD" id="cd16430">
    <property type="entry name" value="TraB"/>
    <property type="match status" value="1"/>
</dbReference>